<keyword evidence="3" id="KW-1185">Reference proteome</keyword>
<organism evidence="2 3">
    <name type="scientific">Linnemannia gamsii</name>
    <dbReference type="NCBI Taxonomy" id="64522"/>
    <lineage>
        <taxon>Eukaryota</taxon>
        <taxon>Fungi</taxon>
        <taxon>Fungi incertae sedis</taxon>
        <taxon>Mucoromycota</taxon>
        <taxon>Mortierellomycotina</taxon>
        <taxon>Mortierellomycetes</taxon>
        <taxon>Mortierellales</taxon>
        <taxon>Mortierellaceae</taxon>
        <taxon>Linnemannia</taxon>
    </lineage>
</organism>
<evidence type="ECO:0000313" key="3">
    <source>
        <dbReference type="Proteomes" id="UP000823405"/>
    </source>
</evidence>
<gene>
    <name evidence="2" type="ORF">BGZ97_007427</name>
</gene>
<feature type="region of interest" description="Disordered" evidence="1">
    <location>
        <begin position="822"/>
        <end position="846"/>
    </location>
</feature>
<name>A0A9P6RAN4_9FUNG</name>
<reference evidence="2" key="1">
    <citation type="journal article" date="2020" name="Fungal Divers.">
        <title>Resolving the Mortierellaceae phylogeny through synthesis of multi-gene phylogenetics and phylogenomics.</title>
        <authorList>
            <person name="Vandepol N."/>
            <person name="Liber J."/>
            <person name="Desiro A."/>
            <person name="Na H."/>
            <person name="Kennedy M."/>
            <person name="Barry K."/>
            <person name="Grigoriev I.V."/>
            <person name="Miller A.N."/>
            <person name="O'Donnell K."/>
            <person name="Stajich J.E."/>
            <person name="Bonito G."/>
        </authorList>
    </citation>
    <scope>NUCLEOTIDE SEQUENCE</scope>
    <source>
        <strain evidence="2">NVP60</strain>
    </source>
</reference>
<dbReference type="PANTHER" id="PTHR47679">
    <property type="entry name" value="PROTEIN TORNADO 1"/>
    <property type="match status" value="1"/>
</dbReference>
<dbReference type="PANTHER" id="PTHR47679:SF2">
    <property type="entry name" value="C-TERMINAL OF ROC (COR) DOMAIN-CONTAINING PROTEIN"/>
    <property type="match status" value="1"/>
</dbReference>
<dbReference type="OrthoDB" id="2380787at2759"/>
<sequence>MSTPMPFQKFRVYQQAEVFEVESYFHKETSRYLIELDDMEVILGRSHSFSTEARIRAVYVQGQDVHVALDQRNAPLFPLSIVLRKEEILEVTLESLSPVMQQSDQVPSPPMTPPSTTAQPLYETPLSPGAQAIVNRFTSKLMSGHHQRQLHRGCLSDRFTPAQIAGVTDTLSHAPLSLQMYELKSLINRHLHHMNQNIEQNTHHIQQNTHYIQQNSQHIQQNSQHIQQNGQHIQQNGQYIQQGHQEIMRNLGTIQNQMQIIQRQTFELFEFTTPRLFIVLPTKEQGRLVQKFKIYFLCECDDHQGWAHRGDSQVHVANHGGYDLERPTEFFRKYGKYVGKFMTFLKYAVITAGVAVPILVQAGFIEGLDNTSRLIRDISEDLASKTDFVLEHLQRIGEYEITTSSDRRQSHVIGQNILGSVEPLTGPELRQLQTFLRANDGDNIYANLHKIVTPEGYVRWVCAKHRQEADRPASMARLQEFLGRAGGHFDAHTGVLVMFLSTEQDARELYNIIRRFKFIHQLTVSFDWKLQDIDLIELKDAVAASSIRHLELDGERYSGSWDPVLAMMATPKLQVLSVKKFKGFLLHTTLWPKDVQLRSLDFSEQTITDATVQKVIVACPSLVTLIMSTTDIKETFEHNRRTAEQHRYLATFTLKQSDPSQASNADKPSVAYHFNKDQRTILSATLTLRTQFYGNLIQLPMIKKVAYRPIGAGDQHAFERTKSTALTFVKRFTEMESFEYQCHFSHFRDLFSAIKRQYFAIKEEPYQNSLLRRVKLIDEHGSFLLSQNIQDQSATRCNYEDASRLVQDGTPASRVGIQRDLHGTSRGSIGAQRPQETRQRCGSVNTGRPVFTPANIPAALPIYTSYDPWLLSVPPAVPSQDSVSPRLAPSPLPPFEEDGSRMKTMVFNSSLTYSRVREIYDSICNRGRSELERMVWDITDLNNIWVLKTILAILGAAQRSNQSRRPAVEIKIRMISGMCNAGGGGEGGGGDGVVVRPGLSSLLDSEDRSILCILFTMHVTRLELFGRDLDLFLPILCQSYDWTMSELMELVVDGQNTLLNRKSLEYLQDIVSRGPDVAFPGRKTLKPAQPLQQLIIQNMRLFDVQWSQLLISIDWLTLRNISFRGSDFKLGQLVELETAVIRMVERCREKQRVLTMNGLSDKDAAIVKDLIVRQGGDAHLLVSLYQTQVTMSQIQETQERLYKRGIHWCLFTMSDL</sequence>
<comment type="caution">
    <text evidence="2">The sequence shown here is derived from an EMBL/GenBank/DDBJ whole genome shotgun (WGS) entry which is preliminary data.</text>
</comment>
<accession>A0A9P6RAN4</accession>
<dbReference type="Proteomes" id="UP000823405">
    <property type="component" value="Unassembled WGS sequence"/>
</dbReference>
<proteinExistence type="predicted"/>
<dbReference type="AlphaFoldDB" id="A0A9P6RAN4"/>
<protein>
    <submittedName>
        <fullName evidence="2">Uncharacterized protein</fullName>
    </submittedName>
</protein>
<dbReference type="EMBL" id="JAAAIN010000330">
    <property type="protein sequence ID" value="KAG0316082.1"/>
    <property type="molecule type" value="Genomic_DNA"/>
</dbReference>
<evidence type="ECO:0000313" key="2">
    <source>
        <dbReference type="EMBL" id="KAG0316082.1"/>
    </source>
</evidence>
<evidence type="ECO:0000256" key="1">
    <source>
        <dbReference type="SAM" id="MobiDB-lite"/>
    </source>
</evidence>
<dbReference type="SUPFAM" id="SSF52047">
    <property type="entry name" value="RNI-like"/>
    <property type="match status" value="1"/>
</dbReference>